<dbReference type="EMBL" id="CP039704">
    <property type="protein sequence ID" value="QCI79651.1"/>
    <property type="molecule type" value="Genomic_DNA"/>
</dbReference>
<keyword evidence="6 10" id="KW-1133">Transmembrane helix</keyword>
<dbReference type="KEGG" id="hgn:E6W36_09235"/>
<evidence type="ECO:0000256" key="5">
    <source>
        <dbReference type="ARBA" id="ARBA00022692"/>
    </source>
</evidence>
<dbReference type="PANTHER" id="PTHR43298">
    <property type="entry name" value="MULTIDRUG RESISTANCE PROTEIN NORM-RELATED"/>
    <property type="match status" value="1"/>
</dbReference>
<comment type="subcellular location">
    <subcellularLocation>
        <location evidence="1">Cell inner membrane</location>
        <topology evidence="1">Multi-pass membrane protein</topology>
    </subcellularLocation>
</comment>
<feature type="transmembrane region" description="Helical" evidence="10">
    <location>
        <begin position="371"/>
        <end position="395"/>
    </location>
</feature>
<feature type="transmembrane region" description="Helical" evidence="10">
    <location>
        <begin position="433"/>
        <end position="453"/>
    </location>
</feature>
<evidence type="ECO:0000256" key="7">
    <source>
        <dbReference type="ARBA" id="ARBA00023065"/>
    </source>
</evidence>
<evidence type="ECO:0000313" key="12">
    <source>
        <dbReference type="Proteomes" id="UP000298714"/>
    </source>
</evidence>
<feature type="transmembrane region" description="Helical" evidence="10">
    <location>
        <begin position="286"/>
        <end position="311"/>
    </location>
</feature>
<name>A0A4D7C3J2_9SPHN</name>
<keyword evidence="12" id="KW-1185">Reference proteome</keyword>
<feature type="transmembrane region" description="Helical" evidence="10">
    <location>
        <begin position="204"/>
        <end position="228"/>
    </location>
</feature>
<feature type="transmembrane region" description="Helical" evidence="10">
    <location>
        <begin position="258"/>
        <end position="280"/>
    </location>
</feature>
<dbReference type="Pfam" id="PF01554">
    <property type="entry name" value="MatE"/>
    <property type="match status" value="2"/>
</dbReference>
<organism evidence="11 12">
    <name type="scientific">Hankyongella ginsenosidimutans</name>
    <dbReference type="NCBI Taxonomy" id="1763828"/>
    <lineage>
        <taxon>Bacteria</taxon>
        <taxon>Pseudomonadati</taxon>
        <taxon>Pseudomonadota</taxon>
        <taxon>Alphaproteobacteria</taxon>
        <taxon>Sphingomonadales</taxon>
        <taxon>Sphingomonadaceae</taxon>
        <taxon>Hankyongella</taxon>
    </lineage>
</organism>
<feature type="transmembrane region" description="Helical" evidence="10">
    <location>
        <begin position="179"/>
        <end position="198"/>
    </location>
</feature>
<dbReference type="AlphaFoldDB" id="A0A4D7C3J2"/>
<evidence type="ECO:0000313" key="11">
    <source>
        <dbReference type="EMBL" id="QCI79651.1"/>
    </source>
</evidence>
<dbReference type="GO" id="GO:0006811">
    <property type="term" value="P:monoatomic ion transport"/>
    <property type="evidence" value="ECO:0007669"/>
    <property type="project" value="UniProtKB-KW"/>
</dbReference>
<protein>
    <recommendedName>
        <fullName evidence="9">Multidrug-efflux transporter</fullName>
    </recommendedName>
</protein>
<proteinExistence type="predicted"/>
<gene>
    <name evidence="11" type="ORF">E6W36_09235</name>
</gene>
<dbReference type="GO" id="GO:0042910">
    <property type="term" value="F:xenobiotic transmembrane transporter activity"/>
    <property type="evidence" value="ECO:0007669"/>
    <property type="project" value="InterPro"/>
</dbReference>
<dbReference type="GO" id="GO:0015297">
    <property type="term" value="F:antiporter activity"/>
    <property type="evidence" value="ECO:0007669"/>
    <property type="project" value="UniProtKB-KW"/>
</dbReference>
<dbReference type="PANTHER" id="PTHR43298:SF2">
    <property type="entry name" value="FMN_FAD EXPORTER YEEO-RELATED"/>
    <property type="match status" value="1"/>
</dbReference>
<sequence length="468" mass="48864">MSHLTLPEADPAPGAPLLRRLRAETATLLKLAWPMMIAQASRMGLNVIDTVMVGQASTQELAYLGMGRALNWVAIISGIGLMAGISVFAARAVGAGDPRRCGDIMRQGLLYALALGAALTALILLLARPVLQLAGLAPDLVDGGVAFSAAISLGYIPTLVGSAAYFFLQGIGRPKPGMIITTSALPLNVFLNWVFIYGNLGAPALGATGAALATALAVTLTTLVELGYLRWMPDAERYGVLDRGWRRAWREGRALRRFGFAPGLATMLDLLGLNTLAVWAGRFGAAVAAGFQILLSLHLIVLIIGISLATAASVRVGNAYGAQQWREIGLRCWLASALSVLTMALLVAVLYPNLSLAIRPFNPDAATAAAAIAQLRAFTPFMLFDGVAFVLMLSLRSAGDEVVASVLQIVGYLGVALAAATVLVVGFGMGGVGLALAFGIGMLFTALAMAWRFRIVAARLAARAKAGP</sequence>
<dbReference type="NCBIfam" id="TIGR00797">
    <property type="entry name" value="matE"/>
    <property type="match status" value="1"/>
</dbReference>
<keyword evidence="8 10" id="KW-0472">Membrane</keyword>
<evidence type="ECO:0000256" key="9">
    <source>
        <dbReference type="ARBA" id="ARBA00031636"/>
    </source>
</evidence>
<reference evidence="12" key="1">
    <citation type="submission" date="2019-04" db="EMBL/GenBank/DDBJ databases">
        <title>Complete genome sequence of Sphingomonas sp. W1-2-3.</title>
        <authorList>
            <person name="Im W.T."/>
        </authorList>
    </citation>
    <scope>NUCLEOTIDE SEQUENCE [LARGE SCALE GENOMIC DNA]</scope>
    <source>
        <strain evidence="12">W1-2-3</strain>
    </source>
</reference>
<evidence type="ECO:0000256" key="1">
    <source>
        <dbReference type="ARBA" id="ARBA00004429"/>
    </source>
</evidence>
<evidence type="ECO:0000256" key="6">
    <source>
        <dbReference type="ARBA" id="ARBA00022989"/>
    </source>
</evidence>
<evidence type="ECO:0000256" key="3">
    <source>
        <dbReference type="ARBA" id="ARBA00022449"/>
    </source>
</evidence>
<keyword evidence="3" id="KW-0050">Antiport</keyword>
<dbReference type="InterPro" id="IPR048279">
    <property type="entry name" value="MdtK-like"/>
</dbReference>
<dbReference type="RefSeq" id="WP_222872472.1">
    <property type="nucleotide sequence ID" value="NZ_CP039704.1"/>
</dbReference>
<evidence type="ECO:0000256" key="10">
    <source>
        <dbReference type="SAM" id="Phobius"/>
    </source>
</evidence>
<accession>A0A4D7C3J2</accession>
<keyword evidence="7" id="KW-0406">Ion transport</keyword>
<keyword evidence="5 10" id="KW-0812">Transmembrane</keyword>
<dbReference type="GO" id="GO:0005886">
    <property type="term" value="C:plasma membrane"/>
    <property type="evidence" value="ECO:0007669"/>
    <property type="project" value="UniProtKB-SubCell"/>
</dbReference>
<dbReference type="InterPro" id="IPR002528">
    <property type="entry name" value="MATE_fam"/>
</dbReference>
<keyword evidence="2" id="KW-0813">Transport</keyword>
<feature type="transmembrane region" description="Helical" evidence="10">
    <location>
        <begin position="147"/>
        <end position="167"/>
    </location>
</feature>
<feature type="transmembrane region" description="Helical" evidence="10">
    <location>
        <begin position="402"/>
        <end position="427"/>
    </location>
</feature>
<dbReference type="InterPro" id="IPR050222">
    <property type="entry name" value="MATE_MdtK"/>
</dbReference>
<dbReference type="PIRSF" id="PIRSF006603">
    <property type="entry name" value="DinF"/>
    <property type="match status" value="1"/>
</dbReference>
<feature type="transmembrane region" description="Helical" evidence="10">
    <location>
        <begin position="69"/>
        <end position="89"/>
    </location>
</feature>
<dbReference type="Proteomes" id="UP000298714">
    <property type="component" value="Chromosome"/>
</dbReference>
<evidence type="ECO:0000256" key="4">
    <source>
        <dbReference type="ARBA" id="ARBA00022475"/>
    </source>
</evidence>
<feature type="transmembrane region" description="Helical" evidence="10">
    <location>
        <begin position="109"/>
        <end position="127"/>
    </location>
</feature>
<feature type="transmembrane region" description="Helical" evidence="10">
    <location>
        <begin position="332"/>
        <end position="351"/>
    </location>
</feature>
<evidence type="ECO:0000256" key="2">
    <source>
        <dbReference type="ARBA" id="ARBA00022448"/>
    </source>
</evidence>
<keyword evidence="4" id="KW-1003">Cell membrane</keyword>
<evidence type="ECO:0000256" key="8">
    <source>
        <dbReference type="ARBA" id="ARBA00023136"/>
    </source>
</evidence>